<organism evidence="1 2">
    <name type="scientific">Lasiodiplodia mahajangana</name>
    <dbReference type="NCBI Taxonomy" id="1108764"/>
    <lineage>
        <taxon>Eukaryota</taxon>
        <taxon>Fungi</taxon>
        <taxon>Dikarya</taxon>
        <taxon>Ascomycota</taxon>
        <taxon>Pezizomycotina</taxon>
        <taxon>Dothideomycetes</taxon>
        <taxon>Dothideomycetes incertae sedis</taxon>
        <taxon>Botryosphaeriales</taxon>
        <taxon>Botryosphaeriaceae</taxon>
        <taxon>Lasiodiplodia</taxon>
    </lineage>
</organism>
<dbReference type="Proteomes" id="UP001153332">
    <property type="component" value="Unassembled WGS sequence"/>
</dbReference>
<sequence>MVKAHFYQTLPITAIVAGPFLFLFTGYYNVLGANLNALVADISTSPAQRTTILSWTQCGAQVISLLGPAISSTALLRSLWLPFGLGLGCLALTIPCIWLLPETRPWLRKPKPLSRTSAGAPVGGSQDDETESSPLLSERTAPNASSEATAPNGEIAGRPRLHEFVRKKFREVAQSQRDLRHLIRLNPSFSLCLLIFLVTTLSKQSINVLLQYTSKKFNVSFAEAGYLFSIKAAVSLALYTIFIPGLLHLMTKKLGCSSSYANLFGLRLSIAMLLGGAILIGLSMKLWMLAIALALYSLGFGLSLFALSFITDLTIELLDDTHVARTYSVVALLETIGHTIGIPALTAAWVEGIKLGGQGLALPWWLSAALYGLIYIPAHYLKA</sequence>
<comment type="caution">
    <text evidence="1">The sequence shown here is derived from an EMBL/GenBank/DDBJ whole genome shotgun (WGS) entry which is preliminary data.</text>
</comment>
<keyword evidence="2" id="KW-1185">Reference proteome</keyword>
<dbReference type="EMBL" id="JAPUUL010000529">
    <property type="protein sequence ID" value="KAJ8130307.1"/>
    <property type="molecule type" value="Genomic_DNA"/>
</dbReference>
<protein>
    <submittedName>
        <fullName evidence="1">Uncharacterized protein</fullName>
    </submittedName>
</protein>
<reference evidence="1" key="1">
    <citation type="submission" date="2022-12" db="EMBL/GenBank/DDBJ databases">
        <title>Genome Sequence of Lasiodiplodia mahajangana.</title>
        <authorList>
            <person name="Buettner E."/>
        </authorList>
    </citation>
    <scope>NUCLEOTIDE SEQUENCE</scope>
    <source>
        <strain evidence="1">VT137</strain>
    </source>
</reference>
<accession>A0ACC2JSH4</accession>
<evidence type="ECO:0000313" key="2">
    <source>
        <dbReference type="Proteomes" id="UP001153332"/>
    </source>
</evidence>
<name>A0ACC2JSH4_9PEZI</name>
<proteinExistence type="predicted"/>
<gene>
    <name evidence="1" type="ORF">O1611_g3323</name>
</gene>
<evidence type="ECO:0000313" key="1">
    <source>
        <dbReference type="EMBL" id="KAJ8130307.1"/>
    </source>
</evidence>